<gene>
    <name evidence="1" type="ORF">BHQ10_002157</name>
</gene>
<sequence>MLNRPFLPIEALPAWARLNGIKFNDIEFQKLEFGSGIVAKADKEYSSAQEAEDKPEILMTVPPDMVLSIDLVHEFAKSDPYLRAVLEASGDFGWTARGAILIFLLCHITYASNTHAKIGVTNPWSEYIKFLPSETLLPTLWTEDELVLLYGTSLKDAVDHKLSALEAEFDRLRDATQSIAWCEREWWDEETGQLILDDWKIVDAMYRSRALDLPGSGHVMVPCVDMANHASGEETVALYETDEERNAVLQLRWGKKLQRGEEVTITYGDEKGASEMIFSYGFLESSVEDARQLFLPIDIPDNDPLKKAKKRISAKRTAPGLRLALENGKTVWESDFIFWACVNEEDGLSIEMMQPIEGPVELKALWKGEIEIGHVVPGASSKSNVKELRNILSQDPLWDLFQLRAAVLVQQCLQSRLEMLGGEMEMAFEGVEHDADGSQTGVRSAVYEMIRKLRQGETALLQGGLRDLANEIEELMTSETVQKFLKQQQQQQEEEEDFS</sequence>
<comment type="caution">
    <text evidence="1">The sequence shown here is derived from an EMBL/GenBank/DDBJ whole genome shotgun (WGS) entry which is preliminary data.</text>
</comment>
<evidence type="ECO:0008006" key="3">
    <source>
        <dbReference type="Google" id="ProtNLM"/>
    </source>
</evidence>
<evidence type="ECO:0000313" key="1">
    <source>
        <dbReference type="EMBL" id="RAO66145.1"/>
    </source>
</evidence>
<dbReference type="InterPro" id="IPR050600">
    <property type="entry name" value="SETD3_SETD6_MTase"/>
</dbReference>
<protein>
    <recommendedName>
        <fullName evidence="3">SET domain-containing protein</fullName>
    </recommendedName>
</protein>
<dbReference type="InterPro" id="IPR046341">
    <property type="entry name" value="SET_dom_sf"/>
</dbReference>
<dbReference type="GO" id="GO:0005634">
    <property type="term" value="C:nucleus"/>
    <property type="evidence" value="ECO:0007669"/>
    <property type="project" value="TreeGrafter"/>
</dbReference>
<name>A0A364KRH7_TALAM</name>
<reference evidence="1 2" key="1">
    <citation type="journal article" date="2017" name="Biotechnol. Biofuels">
        <title>Differential beta-glucosidase expression as a function of carbon source availability in Talaromyces amestolkiae: a genomic and proteomic approach.</title>
        <authorList>
            <person name="de Eugenio L.I."/>
            <person name="Mendez-Liter J.A."/>
            <person name="Nieto-Dominguez M."/>
            <person name="Alonso L."/>
            <person name="Gil-Munoz J."/>
            <person name="Barriuso J."/>
            <person name="Prieto A."/>
            <person name="Martinez M.J."/>
        </authorList>
    </citation>
    <scope>NUCLEOTIDE SEQUENCE [LARGE SCALE GENOMIC DNA]</scope>
    <source>
        <strain evidence="1 2">CIB</strain>
    </source>
</reference>
<dbReference type="OrthoDB" id="441812at2759"/>
<dbReference type="SUPFAM" id="SSF82199">
    <property type="entry name" value="SET domain"/>
    <property type="match status" value="1"/>
</dbReference>
<dbReference type="Proteomes" id="UP000249363">
    <property type="component" value="Unassembled WGS sequence"/>
</dbReference>
<dbReference type="AlphaFoldDB" id="A0A364KRH7"/>
<dbReference type="GO" id="GO:0016279">
    <property type="term" value="F:protein-lysine N-methyltransferase activity"/>
    <property type="evidence" value="ECO:0007669"/>
    <property type="project" value="TreeGrafter"/>
</dbReference>
<dbReference type="GeneID" id="63791374"/>
<dbReference type="PANTHER" id="PTHR13271">
    <property type="entry name" value="UNCHARACTERIZED PUTATIVE METHYLTRANSFERASE"/>
    <property type="match status" value="1"/>
</dbReference>
<dbReference type="RefSeq" id="XP_040730662.1">
    <property type="nucleotide sequence ID" value="XM_040874272.1"/>
</dbReference>
<keyword evidence="2" id="KW-1185">Reference proteome</keyword>
<proteinExistence type="predicted"/>
<dbReference type="EMBL" id="MIKG01000003">
    <property type="protein sequence ID" value="RAO66145.1"/>
    <property type="molecule type" value="Genomic_DNA"/>
</dbReference>
<dbReference type="STRING" id="1196081.A0A364KRH7"/>
<dbReference type="PANTHER" id="PTHR13271:SF76">
    <property type="entry name" value="SET DOMAIN-CONTAINING PROTEIN 8"/>
    <property type="match status" value="1"/>
</dbReference>
<dbReference type="Gene3D" id="3.90.1410.10">
    <property type="entry name" value="set domain protein methyltransferase, domain 1"/>
    <property type="match status" value="1"/>
</dbReference>
<dbReference type="CDD" id="cd10527">
    <property type="entry name" value="SET_LSMT"/>
    <property type="match status" value="1"/>
</dbReference>
<accession>A0A364KRH7</accession>
<organism evidence="1 2">
    <name type="scientific">Talaromyces amestolkiae</name>
    <dbReference type="NCBI Taxonomy" id="1196081"/>
    <lineage>
        <taxon>Eukaryota</taxon>
        <taxon>Fungi</taxon>
        <taxon>Dikarya</taxon>
        <taxon>Ascomycota</taxon>
        <taxon>Pezizomycotina</taxon>
        <taxon>Eurotiomycetes</taxon>
        <taxon>Eurotiomycetidae</taxon>
        <taxon>Eurotiales</taxon>
        <taxon>Trichocomaceae</taxon>
        <taxon>Talaromyces</taxon>
        <taxon>Talaromyces sect. Talaromyces</taxon>
    </lineage>
</organism>
<evidence type="ECO:0000313" key="2">
    <source>
        <dbReference type="Proteomes" id="UP000249363"/>
    </source>
</evidence>